<dbReference type="Proteomes" id="UP000867740">
    <property type="component" value="Unassembled WGS sequence"/>
</dbReference>
<reference evidence="1" key="2">
    <citation type="submission" date="2020-10" db="EMBL/GenBank/DDBJ databases">
        <authorList>
            <consortium name="NCBI Pathogen Detection Project"/>
        </authorList>
    </citation>
    <scope>NUCLEOTIDE SEQUENCE</scope>
    <source>
        <strain evidence="1">CAVp300</strain>
    </source>
</reference>
<evidence type="ECO:0000313" key="2">
    <source>
        <dbReference type="Proteomes" id="UP000867740"/>
    </source>
</evidence>
<dbReference type="EMBL" id="DACSUM010000093">
    <property type="protein sequence ID" value="HAT3585048.1"/>
    <property type="molecule type" value="Genomic_DNA"/>
</dbReference>
<organism evidence="1 2">
    <name type="scientific">Kluyvera intermedia</name>
    <name type="common">Enterobacter intermedius</name>
    <dbReference type="NCBI Taxonomy" id="61648"/>
    <lineage>
        <taxon>Bacteria</taxon>
        <taxon>Pseudomonadati</taxon>
        <taxon>Pseudomonadota</taxon>
        <taxon>Gammaproteobacteria</taxon>
        <taxon>Enterobacterales</taxon>
        <taxon>Enterobacteriaceae</taxon>
        <taxon>Kluyvera</taxon>
    </lineage>
</organism>
<comment type="caution">
    <text evidence="1">The sequence shown here is derived from an EMBL/GenBank/DDBJ whole genome shotgun (WGS) entry which is preliminary data.</text>
</comment>
<protein>
    <submittedName>
        <fullName evidence="1">Uncharacterized protein</fullName>
    </submittedName>
</protein>
<name>A0A9P3TEB9_KLUIN</name>
<reference evidence="1" key="1">
    <citation type="journal article" date="2018" name="Genome Biol.">
        <title>SKESA: strategic k-mer extension for scrupulous assemblies.</title>
        <authorList>
            <person name="Souvorov A."/>
            <person name="Agarwala R."/>
            <person name="Lipman D.J."/>
        </authorList>
    </citation>
    <scope>NUCLEOTIDE SEQUENCE</scope>
    <source>
        <strain evidence="1">CAVp300</strain>
    </source>
</reference>
<gene>
    <name evidence="1" type="ORF">I8531_005464</name>
</gene>
<dbReference type="AlphaFoldDB" id="A0A9P3TEB9"/>
<accession>A0A9P3TEB9</accession>
<proteinExistence type="predicted"/>
<sequence length="52" mass="5884">MFINRVINAGYAEKVTQIIRKALAQYPCILAVLVNTYQPDDRDIDIPASVDF</sequence>
<dbReference type="RefSeq" id="WP_167337867.1">
    <property type="nucleotide sequence ID" value="NZ_CABMNU010000005.1"/>
</dbReference>
<evidence type="ECO:0000313" key="1">
    <source>
        <dbReference type="EMBL" id="HAT3585048.1"/>
    </source>
</evidence>